<keyword evidence="5" id="KW-1185">Reference proteome</keyword>
<comment type="caution">
    <text evidence="4">The sequence shown here is derived from an EMBL/GenBank/DDBJ whole genome shotgun (WGS) entry which is preliminary data.</text>
</comment>
<evidence type="ECO:0000313" key="4">
    <source>
        <dbReference type="EMBL" id="PJJ60722.1"/>
    </source>
</evidence>
<feature type="compositionally biased region" description="Pro residues" evidence="1">
    <location>
        <begin position="54"/>
        <end position="69"/>
    </location>
</feature>
<dbReference type="InterPro" id="IPR009839">
    <property type="entry name" value="SseB_N"/>
</dbReference>
<gene>
    <name evidence="4" type="ORF">CLV45_2153</name>
</gene>
<dbReference type="AlphaFoldDB" id="A0A2M9BS53"/>
<reference evidence="4 5" key="1">
    <citation type="submission" date="2017-11" db="EMBL/GenBank/DDBJ databases">
        <title>Genomic Encyclopedia of Archaeal and Bacterial Type Strains, Phase II (KMG-II): From Individual Species to Whole Genera.</title>
        <authorList>
            <person name="Goeker M."/>
        </authorList>
    </citation>
    <scope>NUCLEOTIDE SEQUENCE [LARGE SCALE GENOMIC DNA]</scope>
    <source>
        <strain evidence="4 5">DSM 11115</strain>
    </source>
</reference>
<dbReference type="Proteomes" id="UP000228535">
    <property type="component" value="Unassembled WGS sequence"/>
</dbReference>
<dbReference type="InterPro" id="IPR027945">
    <property type="entry name" value="SseB_C"/>
</dbReference>
<feature type="domain" description="SseB protein N-terminal" evidence="2">
    <location>
        <begin position="85"/>
        <end position="200"/>
    </location>
</feature>
<feature type="domain" description="SseB protein C-terminal" evidence="3">
    <location>
        <begin position="213"/>
        <end position="319"/>
    </location>
</feature>
<evidence type="ECO:0000256" key="1">
    <source>
        <dbReference type="SAM" id="MobiDB-lite"/>
    </source>
</evidence>
<proteinExistence type="predicted"/>
<feature type="compositionally biased region" description="Low complexity" evidence="1">
    <location>
        <begin position="25"/>
        <end position="38"/>
    </location>
</feature>
<dbReference type="OrthoDB" id="768046at2"/>
<protein>
    <submittedName>
        <fullName evidence="4">Type III secretion system (T3SS) SseB-like protein</fullName>
    </submittedName>
</protein>
<evidence type="ECO:0000259" key="3">
    <source>
        <dbReference type="Pfam" id="PF14581"/>
    </source>
</evidence>
<feature type="compositionally biased region" description="Pro residues" evidence="1">
    <location>
        <begin position="14"/>
        <end position="24"/>
    </location>
</feature>
<sequence length="322" mass="34742">MGLFDFLKSNKPAPQTPPASPAPATPGAASSAPADNPAPEGPRYKGASYTSPTPAAPAPIPPMPAPQMPIPELPSMPHFEPVNVLEQLLFNAATMPEFRPGFYQALLNEEVFVVTIPKEGEPMGEVTPVEGMEIQLQVLNDGKIPVFTSKERIFEGGTDEESLPFMRLRGLDFFQMVQGADCALNPFSTVGKMLPANEIAELLNSNLAQAAPGNMQVTLGPVTEDHAPLIEALRGFAQSKPQIETAHVALVRFQDEATPPRLLLAFYTDDNDPAFLEEMGPVVQGNLKPDDLVDVMVLDKASEEPLNQYFLQAVPVYKRAGA</sequence>
<evidence type="ECO:0000313" key="5">
    <source>
        <dbReference type="Proteomes" id="UP000228535"/>
    </source>
</evidence>
<evidence type="ECO:0000259" key="2">
    <source>
        <dbReference type="Pfam" id="PF07179"/>
    </source>
</evidence>
<name>A0A2M9BS53_9BACT</name>
<dbReference type="Pfam" id="PF14581">
    <property type="entry name" value="SseB_C"/>
    <property type="match status" value="1"/>
</dbReference>
<dbReference type="EMBL" id="PGFA01000001">
    <property type="protein sequence ID" value="PJJ60722.1"/>
    <property type="molecule type" value="Genomic_DNA"/>
</dbReference>
<organism evidence="4 5">
    <name type="scientific">Hymenobacter chitinivorans DSM 11115</name>
    <dbReference type="NCBI Taxonomy" id="1121954"/>
    <lineage>
        <taxon>Bacteria</taxon>
        <taxon>Pseudomonadati</taxon>
        <taxon>Bacteroidota</taxon>
        <taxon>Cytophagia</taxon>
        <taxon>Cytophagales</taxon>
        <taxon>Hymenobacteraceae</taxon>
        <taxon>Hymenobacter</taxon>
    </lineage>
</organism>
<dbReference type="Pfam" id="PF07179">
    <property type="entry name" value="SseB"/>
    <property type="match status" value="1"/>
</dbReference>
<feature type="region of interest" description="Disordered" evidence="1">
    <location>
        <begin position="1"/>
        <end position="69"/>
    </location>
</feature>
<accession>A0A2M9BS53</accession>
<dbReference type="RefSeq" id="WP_100336355.1">
    <property type="nucleotide sequence ID" value="NZ_PGFA01000001.1"/>
</dbReference>